<dbReference type="InterPro" id="IPR010156">
    <property type="entry name" value="CRISPR-assoc_prot_Cas6"/>
</dbReference>
<evidence type="ECO:0000313" key="6">
    <source>
        <dbReference type="Proteomes" id="UP001228504"/>
    </source>
</evidence>
<feature type="domain" description="CRISPR associated protein Cas6 C-terminal" evidence="4">
    <location>
        <begin position="108"/>
        <end position="226"/>
    </location>
</feature>
<reference evidence="5 6" key="1">
    <citation type="submission" date="2023-07" db="EMBL/GenBank/DDBJ databases">
        <title>Genomic Encyclopedia of Type Strains, Phase IV (KMG-IV): sequencing the most valuable type-strain genomes for metagenomic binning, comparative biology and taxonomic classification.</title>
        <authorList>
            <person name="Goeker M."/>
        </authorList>
    </citation>
    <scope>NUCLEOTIDE SEQUENCE [LARGE SCALE GENOMIC DNA]</scope>
    <source>
        <strain evidence="5 6">DSM 20694</strain>
    </source>
</reference>
<dbReference type="Gene3D" id="3.30.70.1900">
    <property type="match status" value="1"/>
</dbReference>
<comment type="caution">
    <text evidence="5">The sequence shown here is derived from an EMBL/GenBank/DDBJ whole genome shotgun (WGS) entry which is preliminary data.</text>
</comment>
<sequence length="230" mass="27048">MQVFELSVKVYLLKNILENEILSQEGFLIDLVLGKSENFLELHKKNCFKNYCFNGFYPLEKDKVYKEDNIYTFQIRTVSKELAIYLAEELPKNYTKYLKVLKVDEKIIKKKNISKIYSITPLILKNEVGYWKGNYSLEYFENRVKSNLIKKYNNYTGEKIEEDFPLFIAMEFKNRKPAAINYKGRKLLGDKVSYNIADDEKSQNLAYFALGVGVGEFNPRGAGYMNFRYL</sequence>
<evidence type="ECO:0000259" key="4">
    <source>
        <dbReference type="Pfam" id="PF01881"/>
    </source>
</evidence>
<comment type="similarity">
    <text evidence="1">Belongs to the CRISPR-associated protein Cas6/Cse3/CasE family.</text>
</comment>
<keyword evidence="3" id="KW-0051">Antiviral defense</keyword>
<gene>
    <name evidence="5" type="ORF">J2S18_000246</name>
</gene>
<dbReference type="Pfam" id="PF01881">
    <property type="entry name" value="Cas_Cas6_C"/>
    <property type="match status" value="1"/>
</dbReference>
<dbReference type="Proteomes" id="UP001228504">
    <property type="component" value="Unassembled WGS sequence"/>
</dbReference>
<evidence type="ECO:0000256" key="1">
    <source>
        <dbReference type="ARBA" id="ARBA00005937"/>
    </source>
</evidence>
<evidence type="ECO:0000256" key="3">
    <source>
        <dbReference type="ARBA" id="ARBA00023118"/>
    </source>
</evidence>
<protein>
    <submittedName>
        <fullName evidence="5">CRISPR-associated endoribonuclease Cas6</fullName>
        <ecNumber evidence="5">3.1.-.-</ecNumber>
    </submittedName>
</protein>
<dbReference type="EMBL" id="JAUSUF010000001">
    <property type="protein sequence ID" value="MDQ0148329.1"/>
    <property type="molecule type" value="Genomic_DNA"/>
</dbReference>
<dbReference type="PANTHER" id="PTHR36984">
    <property type="entry name" value="CRISPR-ASSOCIATED ENDORIBONUCLEASE CAS6 1"/>
    <property type="match status" value="1"/>
</dbReference>
<keyword evidence="2" id="KW-0694">RNA-binding</keyword>
<accession>A0ABT9UNW4</accession>
<name>A0ABT9UNW4_9FIRM</name>
<dbReference type="GO" id="GO:0016787">
    <property type="term" value="F:hydrolase activity"/>
    <property type="evidence" value="ECO:0007669"/>
    <property type="project" value="UniProtKB-KW"/>
</dbReference>
<dbReference type="RefSeq" id="WP_307482175.1">
    <property type="nucleotide sequence ID" value="NZ_JAUSUF010000001.1"/>
</dbReference>
<dbReference type="InterPro" id="IPR049435">
    <property type="entry name" value="Cas_Cas6_C"/>
</dbReference>
<organism evidence="5 6">
    <name type="scientific">Eubacterium multiforme</name>
    <dbReference type="NCBI Taxonomy" id="83339"/>
    <lineage>
        <taxon>Bacteria</taxon>
        <taxon>Bacillati</taxon>
        <taxon>Bacillota</taxon>
        <taxon>Clostridia</taxon>
        <taxon>Eubacteriales</taxon>
        <taxon>Eubacteriaceae</taxon>
        <taxon>Eubacterium</taxon>
    </lineage>
</organism>
<proteinExistence type="inferred from homology"/>
<keyword evidence="6" id="KW-1185">Reference proteome</keyword>
<evidence type="ECO:0000313" key="5">
    <source>
        <dbReference type="EMBL" id="MDQ0148329.1"/>
    </source>
</evidence>
<dbReference type="PANTHER" id="PTHR36984:SF1">
    <property type="entry name" value="CRISPR-ASSOCIATED ENDORIBONUCLEASE CAS6 1"/>
    <property type="match status" value="1"/>
</dbReference>
<keyword evidence="5" id="KW-0378">Hydrolase</keyword>
<dbReference type="NCBIfam" id="TIGR01877">
    <property type="entry name" value="cas_cas6"/>
    <property type="match status" value="1"/>
</dbReference>
<evidence type="ECO:0000256" key="2">
    <source>
        <dbReference type="ARBA" id="ARBA00022884"/>
    </source>
</evidence>
<dbReference type="EC" id="3.1.-.-" evidence="5"/>